<dbReference type="InterPro" id="IPR001584">
    <property type="entry name" value="Integrase_cat-core"/>
</dbReference>
<keyword evidence="1" id="KW-0175">Coiled coil</keyword>
<feature type="compositionally biased region" description="Low complexity" evidence="2">
    <location>
        <begin position="36"/>
        <end position="52"/>
    </location>
</feature>
<dbReference type="Gene3D" id="3.30.420.10">
    <property type="entry name" value="Ribonuclease H-like superfamily/Ribonuclease H"/>
    <property type="match status" value="1"/>
</dbReference>
<accession>A0ABR3MQX2</accession>
<keyword evidence="5" id="KW-1185">Reference proteome</keyword>
<dbReference type="InterPro" id="IPR040676">
    <property type="entry name" value="DUF5641"/>
</dbReference>
<dbReference type="InterPro" id="IPR012337">
    <property type="entry name" value="RNaseH-like_sf"/>
</dbReference>
<feature type="coiled-coil region" evidence="1">
    <location>
        <begin position="56"/>
        <end position="114"/>
    </location>
</feature>
<name>A0ABR3MQX2_9TELE</name>
<dbReference type="PROSITE" id="PS50994">
    <property type="entry name" value="INTEGRASE"/>
    <property type="match status" value="1"/>
</dbReference>
<feature type="region of interest" description="Disordered" evidence="2">
    <location>
        <begin position="1"/>
        <end position="52"/>
    </location>
</feature>
<dbReference type="Pfam" id="PF05380">
    <property type="entry name" value="Peptidase_A17"/>
    <property type="match status" value="1"/>
</dbReference>
<gene>
    <name evidence="4" type="ORF">QQF64_002682</name>
</gene>
<organism evidence="4 5">
    <name type="scientific">Cirrhinus molitorella</name>
    <name type="common">mud carp</name>
    <dbReference type="NCBI Taxonomy" id="172907"/>
    <lineage>
        <taxon>Eukaryota</taxon>
        <taxon>Metazoa</taxon>
        <taxon>Chordata</taxon>
        <taxon>Craniata</taxon>
        <taxon>Vertebrata</taxon>
        <taxon>Euteleostomi</taxon>
        <taxon>Actinopterygii</taxon>
        <taxon>Neopterygii</taxon>
        <taxon>Teleostei</taxon>
        <taxon>Ostariophysi</taxon>
        <taxon>Cypriniformes</taxon>
        <taxon>Cyprinidae</taxon>
        <taxon>Labeoninae</taxon>
        <taxon>Labeonini</taxon>
        <taxon>Cirrhinus</taxon>
    </lineage>
</organism>
<proteinExistence type="predicted"/>
<evidence type="ECO:0000256" key="1">
    <source>
        <dbReference type="SAM" id="Coils"/>
    </source>
</evidence>
<evidence type="ECO:0000313" key="4">
    <source>
        <dbReference type="EMBL" id="KAL1267007.1"/>
    </source>
</evidence>
<dbReference type="InterPro" id="IPR043502">
    <property type="entry name" value="DNA/RNA_pol_sf"/>
</dbReference>
<dbReference type="SUPFAM" id="SSF56672">
    <property type="entry name" value="DNA/RNA polymerases"/>
    <property type="match status" value="1"/>
</dbReference>
<dbReference type="Proteomes" id="UP001558613">
    <property type="component" value="Unassembled WGS sequence"/>
</dbReference>
<dbReference type="PANTHER" id="PTHR47331">
    <property type="entry name" value="PHD-TYPE DOMAIN-CONTAINING PROTEIN"/>
    <property type="match status" value="1"/>
</dbReference>
<dbReference type="SUPFAM" id="SSF53098">
    <property type="entry name" value="Ribonuclease H-like"/>
    <property type="match status" value="1"/>
</dbReference>
<feature type="compositionally biased region" description="Basic and acidic residues" evidence="2">
    <location>
        <begin position="153"/>
        <end position="167"/>
    </location>
</feature>
<evidence type="ECO:0000313" key="5">
    <source>
        <dbReference type="Proteomes" id="UP001558613"/>
    </source>
</evidence>
<evidence type="ECO:0000259" key="3">
    <source>
        <dbReference type="PROSITE" id="PS50994"/>
    </source>
</evidence>
<evidence type="ECO:0000256" key="2">
    <source>
        <dbReference type="SAM" id="MobiDB-lite"/>
    </source>
</evidence>
<feature type="domain" description="Integrase catalytic" evidence="3">
    <location>
        <begin position="1651"/>
        <end position="1845"/>
    </location>
</feature>
<dbReference type="Pfam" id="PF18701">
    <property type="entry name" value="DUF5641"/>
    <property type="match status" value="1"/>
</dbReference>
<dbReference type="CDD" id="cd01644">
    <property type="entry name" value="RT_pepA17"/>
    <property type="match status" value="1"/>
</dbReference>
<dbReference type="PANTHER" id="PTHR47331:SF6">
    <property type="entry name" value="DOUBLECORTIN DOMAIN-CONTAINING PROTEIN"/>
    <property type="match status" value="1"/>
</dbReference>
<dbReference type="InterPro" id="IPR008042">
    <property type="entry name" value="Retrotrans_Pao"/>
</dbReference>
<comment type="caution">
    <text evidence="4">The sequence shown here is derived from an EMBL/GenBank/DDBJ whole genome shotgun (WGS) entry which is preliminary data.</text>
</comment>
<feature type="region of interest" description="Disordered" evidence="2">
    <location>
        <begin position="153"/>
        <end position="172"/>
    </location>
</feature>
<sequence length="1966" mass="221543">MNHDEKPAASVEENTEETMSIIDRVSEAGSKRSRSSRTSQSSRSSRSSRISVSIAAATARAQAEAARTRVQFVKKENAIKLDKIKLEMTHKLDKAKMEADLEVLQHEKEQAAALAQAEVLEAAVGAIEDCISSASFSVSSHSRVELTKDYVENQTREDLDKPKEKNMQDSNFSYKKDPEALDIDHSTLSKISCVQDVFSELPSQPFDQSVTDEVKQEIHDPHTSCFSPWKPVRAQPQSTQIHQSAASGMLDFAKYLARRELVNTSLVKFDDRPESFRAWKSAFLGATEGLGLTAGEEMDLLIRWLGKESSDHVKRLRSAHVSDPNVALNAAWKRLTECYGAPEIIENALLQRLENFPKILSKDYVKLRELGDLLTELQVAKQDGYLPGLTYLDTARGVNPIVEKLPHFLQEKWVSHGMKYKEMYNAAFPPFWYFVSFVCYEAKARNDPSFTIANLPKGEKFLSKQTHQRMPISVNKVDVSQKVYTAKDSGTSDESSKDCPIHKKPHPLRKCRGFRMKPLEVRRAYLKENGICFRCCASSSHIARNCKSVVKCTECDSGDHVTALHPGPAPWVSKTSGSSAEYGGEDECSPPPVNSACTEICGEGSPAKSCSKVCLVRVYPKGSPEAAVKMYAMLDDQSNRSLVKSDFFELFCINSPASPYVMKTCAGTIAASGRRADGFQIEPVIGDITLTLPTLIECNDIPDNRAEIPTPEVARNHPHLKRIASEIPEMDDNAQILMLLGRDALRVHKVRRQINGSHNAPFAIKSDLGWLIVGDVCLGNSHKPTVLSYKTHVLDNGRTSYFSPCQRHIDVKDSFNLSAEVQGIPHIYKGATTSKGNHFGCSVFKRTKEDNKPALSVEDRLFLEIMDNEFFRGSDNSWVGPLPFRYPRPPLPNNREHAVTRLYSLRRTLLKRPEMKQQFTDFMQRLFENDHAEYAPLLTDDQERWYLPFFGVYHPKKPSQIRVVFDSSAQYQGLSLNSVLLTGPDLNNSLLGVLIRFRKEPVAVTVDIQQMFHCFTVKEDHRDYLRFLWFRDNDLDKDVIECRMKVHVFGNSPSPAVAIYGLRRAAKEGELVHGTDTFNFVRRDFYVDDGLRSFPTAFEAIDLLQRTKTSLAESNLRLHKIMSNSPVMLAAFPSEDCVEGVKDLDFEDETIPAQRSLGLSWKISTDTFTFHSPDNSKPLTRRGILSTVNSLYDPLGLAAPVTIHGRFLLRELSKGIDDWDVSLPEEKCREWEMWRNSLQDLERVHVQRTYSLKSLSKAKSTELCIFSDASFKAIGAVAYLKTTHEDGQIDVGFILGKAKLTPPDEPTIPRLELCAAVLAVEISDLILDEIDFKPDSVKFFCDSKVVLGYIHNESRRFYVYVHNRVQRIRQSSKAEQWHYVPTEHNPADCASRSVPAALLANSMWLTGPDFLYKPSASDLTLEETFELVNAETDSEVRPLPQVSTAATNVTQNSLNPERFERFSMWKSLLRAVTCLTHIARSFHSVNKGQTCKHIGWHKCDQSNRLDEMAQAKRVILLSVQKSVFPEEYSALTRHVKISQNSPLIKLNPVLGEDGLIRVGGRLTNAPVTSDERNPIVLPGRHHISTLLIRHFHEQVKHQGRLFTEGALRTAGFWLLNGKRSISSAIHKCVVCRKLRGNTESQKMADLPEERLSPSPPFTYVGLDVFGPFSVSARRTRGGHAESKRWGILFTCMSTRAVHIEIIESLDTSSCINAIRRFFAIRGPVRQFRSDCGTNFVAASKELGFSKVAKDPEMQKYLTNCSCSWEFNPPHASHMGGAWERLIGVVRRILDSMLMQYGSRSLSHEVLCTFMAEISAIINARPLVPVSSDPDSPLILTPAMLLTQKVGVPPSPGNFSGDGMFRQQWKQVQSLADNFWYRWRREYLPTLQNRRKWNSTQPDIQEGDVVLLKDNQSPRNKWPMALVSKVFPSTDGRVRKVQLKVTKSGSGKDVMYLRPITEIILLLSNER</sequence>
<dbReference type="EMBL" id="JAYMGO010000010">
    <property type="protein sequence ID" value="KAL1267007.1"/>
    <property type="molecule type" value="Genomic_DNA"/>
</dbReference>
<reference evidence="4 5" key="1">
    <citation type="submission" date="2023-09" db="EMBL/GenBank/DDBJ databases">
        <authorList>
            <person name="Wang M."/>
        </authorList>
    </citation>
    <scope>NUCLEOTIDE SEQUENCE [LARGE SCALE GENOMIC DNA]</scope>
    <source>
        <strain evidence="4">GT-2023</strain>
        <tissue evidence="4">Liver</tissue>
    </source>
</reference>
<dbReference type="InterPro" id="IPR036397">
    <property type="entry name" value="RNaseH_sf"/>
</dbReference>
<protein>
    <recommendedName>
        <fullName evidence="3">Integrase catalytic domain-containing protein</fullName>
    </recommendedName>
</protein>